<comment type="function">
    <text evidence="4">Methylates the class 1 translation termination release factors RF1/PrfA and RF2/PrfB on the glutamine residue of the universally conserved GGQ motif.</text>
</comment>
<dbReference type="PANTHER" id="PTHR18895">
    <property type="entry name" value="HEMK METHYLTRANSFERASE"/>
    <property type="match status" value="1"/>
</dbReference>
<evidence type="ECO:0000313" key="8">
    <source>
        <dbReference type="Proteomes" id="UP001596116"/>
    </source>
</evidence>
<feature type="domain" description="Release factor glutamine methyltransferase N-terminal" evidence="6">
    <location>
        <begin position="11"/>
        <end position="79"/>
    </location>
</feature>
<keyword evidence="3 4" id="KW-0949">S-adenosyl-L-methionine</keyword>
<evidence type="ECO:0000256" key="4">
    <source>
        <dbReference type="HAMAP-Rule" id="MF_02126"/>
    </source>
</evidence>
<dbReference type="HAMAP" id="MF_02126">
    <property type="entry name" value="RF_methyltr_PrmC"/>
    <property type="match status" value="1"/>
</dbReference>
<dbReference type="Pfam" id="PF13847">
    <property type="entry name" value="Methyltransf_31"/>
    <property type="match status" value="1"/>
</dbReference>
<dbReference type="CDD" id="cd02440">
    <property type="entry name" value="AdoMet_MTases"/>
    <property type="match status" value="1"/>
</dbReference>
<dbReference type="InterPro" id="IPR040758">
    <property type="entry name" value="PrmC_N"/>
</dbReference>
<proteinExistence type="inferred from homology"/>
<evidence type="ECO:0000256" key="1">
    <source>
        <dbReference type="ARBA" id="ARBA00022603"/>
    </source>
</evidence>
<organism evidence="7 8">
    <name type="scientific">Hyphococcus aureus</name>
    <dbReference type="NCBI Taxonomy" id="2666033"/>
    <lineage>
        <taxon>Bacteria</taxon>
        <taxon>Pseudomonadati</taxon>
        <taxon>Pseudomonadota</taxon>
        <taxon>Alphaproteobacteria</taxon>
        <taxon>Parvularculales</taxon>
        <taxon>Parvularculaceae</taxon>
        <taxon>Hyphococcus</taxon>
    </lineage>
</organism>
<dbReference type="InterPro" id="IPR002052">
    <property type="entry name" value="DNA_methylase_N6_adenine_CS"/>
</dbReference>
<comment type="similarity">
    <text evidence="4">Belongs to the protein N5-glutamine methyltransferase family. PrmC subfamily.</text>
</comment>
<evidence type="ECO:0000256" key="3">
    <source>
        <dbReference type="ARBA" id="ARBA00022691"/>
    </source>
</evidence>
<evidence type="ECO:0000256" key="2">
    <source>
        <dbReference type="ARBA" id="ARBA00022679"/>
    </source>
</evidence>
<comment type="caution">
    <text evidence="7">The sequence shown here is derived from an EMBL/GenBank/DDBJ whole genome shotgun (WGS) entry which is preliminary data.</text>
</comment>
<dbReference type="InterPro" id="IPR025714">
    <property type="entry name" value="Methyltranfer_dom"/>
</dbReference>
<dbReference type="Gene3D" id="1.10.8.10">
    <property type="entry name" value="DNA helicase RuvA subunit, C-terminal domain"/>
    <property type="match status" value="1"/>
</dbReference>
<dbReference type="PROSITE" id="PS00092">
    <property type="entry name" value="N6_MTASE"/>
    <property type="match status" value="1"/>
</dbReference>
<dbReference type="GO" id="GO:0102559">
    <property type="term" value="F:peptide chain release factor N(5)-glutamine methyltransferase activity"/>
    <property type="evidence" value="ECO:0007669"/>
    <property type="project" value="UniProtKB-EC"/>
</dbReference>
<dbReference type="InterPro" id="IPR050320">
    <property type="entry name" value="N5-glutamine_MTase"/>
</dbReference>
<feature type="binding site" evidence="4">
    <location>
        <position position="190"/>
    </location>
    <ligand>
        <name>S-adenosyl-L-methionine</name>
        <dbReference type="ChEBI" id="CHEBI:59789"/>
    </ligand>
</feature>
<dbReference type="NCBIfam" id="TIGR03534">
    <property type="entry name" value="RF_mod_PrmC"/>
    <property type="match status" value="1"/>
</dbReference>
<dbReference type="PANTHER" id="PTHR18895:SF74">
    <property type="entry name" value="MTRF1L RELEASE FACTOR GLUTAMINE METHYLTRANSFERASE"/>
    <property type="match status" value="1"/>
</dbReference>
<dbReference type="RefSeq" id="WP_379881209.1">
    <property type="nucleotide sequence ID" value="NZ_JBHPON010000003.1"/>
</dbReference>
<evidence type="ECO:0000259" key="6">
    <source>
        <dbReference type="Pfam" id="PF17827"/>
    </source>
</evidence>
<sequence length="291" mass="30856">MPDNKAVTIGEALRQGVAFLANSETPQLDARILLKHALCADDSALIARANDILSAAEAALFQSLLERRARSEPVAYITGEKEFWSLSFKVTPDVLIPRDDSGALVEAAIKRRRRDEPLRIADLGTGSGCLLCALLSEFPNAQGIGVDRSEAALKIAKTNAAALGFVERASFAAGDWLAPLTGVFDLIVANPPYIAETEAPGLSPDVAAYEPHGALFAGADGFDAYRAIIGRLSPFLARGGLVLMECGSTQTETLAAMLQDLAPENAIFTLYDLAGRPRGAGFDLRKGEKGD</sequence>
<keyword evidence="1 4" id="KW-0489">Methyltransferase</keyword>
<keyword evidence="2 4" id="KW-0808">Transferase</keyword>
<dbReference type="SUPFAM" id="SSF53335">
    <property type="entry name" value="S-adenosyl-L-methionine-dependent methyltransferases"/>
    <property type="match status" value="1"/>
</dbReference>
<dbReference type="InterPro" id="IPR004556">
    <property type="entry name" value="HemK-like"/>
</dbReference>
<reference evidence="7 8" key="1">
    <citation type="submission" date="2024-09" db="EMBL/GenBank/DDBJ databases">
        <authorList>
            <person name="Zhang Z.-H."/>
        </authorList>
    </citation>
    <scope>NUCLEOTIDE SEQUENCE [LARGE SCALE GENOMIC DNA]</scope>
    <source>
        <strain evidence="7 8">HHTR114</strain>
    </source>
</reference>
<dbReference type="InterPro" id="IPR029063">
    <property type="entry name" value="SAM-dependent_MTases_sf"/>
</dbReference>
<feature type="binding site" evidence="4">
    <location>
        <position position="176"/>
    </location>
    <ligand>
        <name>S-adenosyl-L-methionine</name>
        <dbReference type="ChEBI" id="CHEBI:59789"/>
    </ligand>
</feature>
<dbReference type="InterPro" id="IPR019874">
    <property type="entry name" value="RF_methyltr_PrmC"/>
</dbReference>
<feature type="binding site" evidence="4">
    <location>
        <begin position="190"/>
        <end position="193"/>
    </location>
    <ligand>
        <name>substrate</name>
    </ligand>
</feature>
<accession>A0ABW1L162</accession>
<dbReference type="GO" id="GO:0032259">
    <property type="term" value="P:methylation"/>
    <property type="evidence" value="ECO:0007669"/>
    <property type="project" value="UniProtKB-KW"/>
</dbReference>
<comment type="catalytic activity">
    <reaction evidence="4">
        <text>L-glutaminyl-[peptide chain release factor] + S-adenosyl-L-methionine = N(5)-methyl-L-glutaminyl-[peptide chain release factor] + S-adenosyl-L-homocysteine + H(+)</text>
        <dbReference type="Rhea" id="RHEA:42896"/>
        <dbReference type="Rhea" id="RHEA-COMP:10271"/>
        <dbReference type="Rhea" id="RHEA-COMP:10272"/>
        <dbReference type="ChEBI" id="CHEBI:15378"/>
        <dbReference type="ChEBI" id="CHEBI:30011"/>
        <dbReference type="ChEBI" id="CHEBI:57856"/>
        <dbReference type="ChEBI" id="CHEBI:59789"/>
        <dbReference type="ChEBI" id="CHEBI:61891"/>
        <dbReference type="EC" id="2.1.1.297"/>
    </reaction>
</comment>
<evidence type="ECO:0000259" key="5">
    <source>
        <dbReference type="Pfam" id="PF13847"/>
    </source>
</evidence>
<dbReference type="Gene3D" id="3.40.50.150">
    <property type="entry name" value="Vaccinia Virus protein VP39"/>
    <property type="match status" value="1"/>
</dbReference>
<feature type="binding site" evidence="4">
    <location>
        <position position="147"/>
    </location>
    <ligand>
        <name>S-adenosyl-L-methionine</name>
        <dbReference type="ChEBI" id="CHEBI:59789"/>
    </ligand>
</feature>
<gene>
    <name evidence="4 7" type="primary">prmC</name>
    <name evidence="7" type="ORF">ACFMB1_17700</name>
</gene>
<feature type="binding site" evidence="4">
    <location>
        <begin position="124"/>
        <end position="128"/>
    </location>
    <ligand>
        <name>S-adenosyl-L-methionine</name>
        <dbReference type="ChEBI" id="CHEBI:59789"/>
    </ligand>
</feature>
<dbReference type="Pfam" id="PF17827">
    <property type="entry name" value="PrmC_N"/>
    <property type="match status" value="1"/>
</dbReference>
<keyword evidence="8" id="KW-1185">Reference proteome</keyword>
<evidence type="ECO:0000313" key="7">
    <source>
        <dbReference type="EMBL" id="MFC6037395.1"/>
    </source>
</evidence>
<dbReference type="Proteomes" id="UP001596116">
    <property type="component" value="Unassembled WGS sequence"/>
</dbReference>
<name>A0ABW1L162_9PROT</name>
<dbReference type="EC" id="2.1.1.297" evidence="4"/>
<dbReference type="NCBIfam" id="TIGR00536">
    <property type="entry name" value="hemK_fam"/>
    <property type="match status" value="1"/>
</dbReference>
<dbReference type="EMBL" id="JBHPON010000003">
    <property type="protein sequence ID" value="MFC6037395.1"/>
    <property type="molecule type" value="Genomic_DNA"/>
</dbReference>
<protein>
    <recommendedName>
        <fullName evidence="4">Release factor glutamine methyltransferase</fullName>
        <shortName evidence="4">RF MTase</shortName>
        <ecNumber evidence="4">2.1.1.297</ecNumber>
    </recommendedName>
    <alternativeName>
        <fullName evidence="4">N5-glutamine methyltransferase PrmC</fullName>
    </alternativeName>
    <alternativeName>
        <fullName evidence="4">Protein-(glutamine-N5) MTase PrmC</fullName>
    </alternativeName>
    <alternativeName>
        <fullName evidence="4">Protein-glutamine N-methyltransferase PrmC</fullName>
    </alternativeName>
</protein>
<feature type="domain" description="Methyltransferase" evidence="5">
    <location>
        <begin position="118"/>
        <end position="251"/>
    </location>
</feature>